<evidence type="ECO:0000256" key="11">
    <source>
        <dbReference type="SAM" id="MobiDB-lite"/>
    </source>
</evidence>
<proteinExistence type="predicted"/>
<name>A0ABQ7VZ82_SOLTU</name>
<evidence type="ECO:0000256" key="6">
    <source>
        <dbReference type="ARBA" id="ARBA00023015"/>
    </source>
</evidence>
<keyword evidence="3" id="KW-0479">Metal-binding</keyword>
<dbReference type="PROSITE" id="PS50808">
    <property type="entry name" value="ZF_BED"/>
    <property type="match status" value="1"/>
</dbReference>
<keyword evidence="7" id="KW-0238">DNA-binding</keyword>
<dbReference type="InterPro" id="IPR036236">
    <property type="entry name" value="Znf_C2H2_sf"/>
</dbReference>
<dbReference type="PANTHER" id="PTHR46481">
    <property type="entry name" value="ZINC FINGER BED DOMAIN-CONTAINING PROTEIN 4"/>
    <property type="match status" value="1"/>
</dbReference>
<gene>
    <name evidence="13" type="ORF">KY290_010191</name>
</gene>
<feature type="compositionally biased region" description="Basic residues" evidence="11">
    <location>
        <begin position="31"/>
        <end position="43"/>
    </location>
</feature>
<dbReference type="Pfam" id="PF02892">
    <property type="entry name" value="zf-BED"/>
    <property type="match status" value="1"/>
</dbReference>
<dbReference type="InterPro" id="IPR012337">
    <property type="entry name" value="RNaseH-like_sf"/>
</dbReference>
<keyword evidence="14" id="KW-1185">Reference proteome</keyword>
<dbReference type="InterPro" id="IPR008906">
    <property type="entry name" value="HATC_C_dom"/>
</dbReference>
<evidence type="ECO:0000256" key="1">
    <source>
        <dbReference type="ARBA" id="ARBA00004123"/>
    </source>
</evidence>
<dbReference type="Pfam" id="PF05699">
    <property type="entry name" value="Dimer_Tnp_hAT"/>
    <property type="match status" value="1"/>
</dbReference>
<feature type="region of interest" description="Disordered" evidence="11">
    <location>
        <begin position="22"/>
        <end position="58"/>
    </location>
</feature>
<dbReference type="EMBL" id="JAIVGD010000005">
    <property type="protein sequence ID" value="KAH0773054.1"/>
    <property type="molecule type" value="Genomic_DNA"/>
</dbReference>
<sequence length="707" mass="81731">METTPSVTDVEVIKNIPSTMSTISQQQGKVTPHRRIPPKKQKRTAPPVAPNSGTTGRETSQIWDHFSKFIAKGGKCRAKCNYCTKTFAADSVNGTTTLWNHLTVKCLKSPFKSDKWQTTLKPIKRGWPEGGSTEKRVFNMDEIKRAITEFIIIDEQPFRAVEGEGFKKLMAKAFPNFEVPSRVTVARHCLRIYQEEKEKLKELIKNQRVCLTSDTWTSIQNYTYMVVTAHWIDDQWNLQKRILNFFQTPDHKGETIAKGIEDCLLGWGIENLFTVTLDNATANDVAIKSLKGRIEDWKGVMFENQFLHVRCNAHILNLIVKEGLDEQIEPISHIRSAIKYVRYSSSRFATFKSVVEKVKIDTRGLVSLDVETRWNSTYTMLDKALKFEKAFTRMYVDDQNYQKQCREISTTTKNPSTDDWKNVKAFVKFLNIFYQATLKFSGSLYSTSHSFFHDFFNLRNDIIKYTKHDDLILVDMTTRMKSKMDKYWGKFESMNMLLMVAVVLDPRYKMQYVEYILSIAYGSLMGRLKSQDVRDVLNLLYNHYNCSCSEDPNENIENDNCVMGESSDLLQSQWEKHMNKEEFVVKKSDLEIYLKDDVVKINDFNILSWWKVSSSRYPIVAKIARDILSIPISTVASESAFSTGGRILDSYRSSLSPKMVEALICTQQWLRSPSKECKLEDILEEVQKIDEIEEVVSEYPDSPLRID</sequence>
<evidence type="ECO:0000256" key="7">
    <source>
        <dbReference type="ARBA" id="ARBA00023125"/>
    </source>
</evidence>
<keyword evidence="8" id="KW-0804">Transcription</keyword>
<comment type="subunit">
    <text evidence="2">Homodimer.</text>
</comment>
<comment type="caution">
    <text evidence="13">The sequence shown here is derived from an EMBL/GenBank/DDBJ whole genome shotgun (WGS) entry which is preliminary data.</text>
</comment>
<evidence type="ECO:0000313" key="13">
    <source>
        <dbReference type="EMBL" id="KAH0773054.1"/>
    </source>
</evidence>
<evidence type="ECO:0000259" key="12">
    <source>
        <dbReference type="PROSITE" id="PS50808"/>
    </source>
</evidence>
<evidence type="ECO:0000256" key="10">
    <source>
        <dbReference type="PROSITE-ProRule" id="PRU00027"/>
    </source>
</evidence>
<evidence type="ECO:0000256" key="4">
    <source>
        <dbReference type="ARBA" id="ARBA00022771"/>
    </source>
</evidence>
<dbReference type="SUPFAM" id="SSF140996">
    <property type="entry name" value="Hermes dimerisation domain"/>
    <property type="match status" value="1"/>
</dbReference>
<dbReference type="Pfam" id="PF14372">
    <property type="entry name" value="hAT-like_RNase-H"/>
    <property type="match status" value="1"/>
</dbReference>
<feature type="domain" description="BED-type" evidence="12">
    <location>
        <begin position="57"/>
        <end position="113"/>
    </location>
</feature>
<dbReference type="SUPFAM" id="SSF57667">
    <property type="entry name" value="beta-beta-alpha zinc fingers"/>
    <property type="match status" value="1"/>
</dbReference>
<keyword evidence="5" id="KW-0862">Zinc</keyword>
<dbReference type="SUPFAM" id="SSF53098">
    <property type="entry name" value="Ribonuclease H-like"/>
    <property type="match status" value="1"/>
</dbReference>
<dbReference type="PANTHER" id="PTHR46481:SF7">
    <property type="entry name" value="ZINC FINGER BED DOMAIN-CONTAINING PROTEIN RICESLEEPER 2-LIKE"/>
    <property type="match status" value="1"/>
</dbReference>
<protein>
    <recommendedName>
        <fullName evidence="12">BED-type domain-containing protein</fullName>
    </recommendedName>
</protein>
<dbReference type="SMART" id="SM00614">
    <property type="entry name" value="ZnF_BED"/>
    <property type="match status" value="1"/>
</dbReference>
<keyword evidence="4 10" id="KW-0863">Zinc-finger</keyword>
<evidence type="ECO:0000313" key="14">
    <source>
        <dbReference type="Proteomes" id="UP000826656"/>
    </source>
</evidence>
<dbReference type="InterPro" id="IPR003656">
    <property type="entry name" value="Znf_BED"/>
</dbReference>
<reference evidence="13 14" key="1">
    <citation type="journal article" date="2021" name="bioRxiv">
        <title>Chromosome-scale and haplotype-resolved genome assembly of a tetraploid potato cultivar.</title>
        <authorList>
            <person name="Sun H."/>
            <person name="Jiao W.-B."/>
            <person name="Krause K."/>
            <person name="Campoy J.A."/>
            <person name="Goel M."/>
            <person name="Folz-Donahue K."/>
            <person name="Kukat C."/>
            <person name="Huettel B."/>
            <person name="Schneeberger K."/>
        </authorList>
    </citation>
    <scope>NUCLEOTIDE SEQUENCE [LARGE SCALE GENOMIC DNA]</scope>
    <source>
        <strain evidence="13">SolTubOtavaFocal</strain>
        <tissue evidence="13">Leaves</tissue>
    </source>
</reference>
<dbReference type="InterPro" id="IPR052035">
    <property type="entry name" value="ZnF_BED_domain_contain"/>
</dbReference>
<evidence type="ECO:0000256" key="8">
    <source>
        <dbReference type="ARBA" id="ARBA00023163"/>
    </source>
</evidence>
<organism evidence="13 14">
    <name type="scientific">Solanum tuberosum</name>
    <name type="common">Potato</name>
    <dbReference type="NCBI Taxonomy" id="4113"/>
    <lineage>
        <taxon>Eukaryota</taxon>
        <taxon>Viridiplantae</taxon>
        <taxon>Streptophyta</taxon>
        <taxon>Embryophyta</taxon>
        <taxon>Tracheophyta</taxon>
        <taxon>Spermatophyta</taxon>
        <taxon>Magnoliopsida</taxon>
        <taxon>eudicotyledons</taxon>
        <taxon>Gunneridae</taxon>
        <taxon>Pentapetalae</taxon>
        <taxon>asterids</taxon>
        <taxon>lamiids</taxon>
        <taxon>Solanales</taxon>
        <taxon>Solanaceae</taxon>
        <taxon>Solanoideae</taxon>
        <taxon>Solaneae</taxon>
        <taxon>Solanum</taxon>
    </lineage>
</organism>
<keyword evidence="6" id="KW-0805">Transcription regulation</keyword>
<evidence type="ECO:0000256" key="9">
    <source>
        <dbReference type="ARBA" id="ARBA00023242"/>
    </source>
</evidence>
<evidence type="ECO:0000256" key="3">
    <source>
        <dbReference type="ARBA" id="ARBA00022723"/>
    </source>
</evidence>
<evidence type="ECO:0000256" key="5">
    <source>
        <dbReference type="ARBA" id="ARBA00022833"/>
    </source>
</evidence>
<keyword evidence="9" id="KW-0539">Nucleus</keyword>
<comment type="subcellular location">
    <subcellularLocation>
        <location evidence="1">Nucleus</location>
    </subcellularLocation>
</comment>
<dbReference type="InterPro" id="IPR025525">
    <property type="entry name" value="hAT-like_transposase_RNase-H"/>
</dbReference>
<dbReference type="Proteomes" id="UP000826656">
    <property type="component" value="Unassembled WGS sequence"/>
</dbReference>
<evidence type="ECO:0000256" key="2">
    <source>
        <dbReference type="ARBA" id="ARBA00011738"/>
    </source>
</evidence>
<accession>A0ABQ7VZ82</accession>